<evidence type="ECO:0000313" key="2">
    <source>
        <dbReference type="EMBL" id="RDB35925.1"/>
    </source>
</evidence>
<keyword evidence="1" id="KW-0812">Transmembrane</keyword>
<dbReference type="Proteomes" id="UP000253934">
    <property type="component" value="Unassembled WGS sequence"/>
</dbReference>
<sequence length="67" mass="8402">MICRSCFRFFCFFLTCRLVFFFLFIFCLLFFFMFWFRHCCRSCSRFCLCCCSCSICNRNRSVFSKYR</sequence>
<feature type="transmembrane region" description="Helical" evidence="1">
    <location>
        <begin position="12"/>
        <end position="36"/>
    </location>
</feature>
<keyword evidence="3" id="KW-1185">Reference proteome</keyword>
<keyword evidence="1" id="KW-0472">Membrane</keyword>
<accession>A0A369KT92</accession>
<dbReference type="EMBL" id="QOVW01000071">
    <property type="protein sequence ID" value="RDB35925.1"/>
    <property type="molecule type" value="Genomic_DNA"/>
</dbReference>
<dbReference type="AlphaFoldDB" id="A0A369KT92"/>
<name>A0A369KT92_9BACT</name>
<reference evidence="2" key="1">
    <citation type="submission" date="2018-04" db="EMBL/GenBank/DDBJ databases">
        <title>Draft genome sequence of the Candidatus Spirobacillus cienkowskii, a pathogen of freshwater Daphnia species, reconstructed from hemolymph metagenomic reads.</title>
        <authorList>
            <person name="Bresciani L."/>
            <person name="Lemos L.N."/>
            <person name="Wale N."/>
            <person name="Lin J.Y."/>
            <person name="Fernandes G.R."/>
            <person name="Duffy M.A."/>
            <person name="Rodrigues J.M."/>
        </authorList>
    </citation>
    <scope>NUCLEOTIDE SEQUENCE [LARGE SCALE GENOMIC DNA]</scope>
    <source>
        <strain evidence="2">Binning01</strain>
    </source>
</reference>
<evidence type="ECO:0000256" key="1">
    <source>
        <dbReference type="SAM" id="Phobius"/>
    </source>
</evidence>
<keyword evidence="1" id="KW-1133">Transmembrane helix</keyword>
<proteinExistence type="predicted"/>
<comment type="caution">
    <text evidence="2">The sequence shown here is derived from an EMBL/GenBank/DDBJ whole genome shotgun (WGS) entry which is preliminary data.</text>
</comment>
<evidence type="ECO:0000313" key="3">
    <source>
        <dbReference type="Proteomes" id="UP000253934"/>
    </source>
</evidence>
<protein>
    <submittedName>
        <fullName evidence="2">Uncharacterized protein</fullName>
    </submittedName>
</protein>
<organism evidence="2 3">
    <name type="scientific">Spirobacillus cienkowskii</name>
    <dbReference type="NCBI Taxonomy" id="495820"/>
    <lineage>
        <taxon>Bacteria</taxon>
        <taxon>Pseudomonadati</taxon>
        <taxon>Bdellovibrionota</taxon>
        <taxon>Oligoflexia</taxon>
        <taxon>Silvanigrellales</taxon>
        <taxon>Spirobacillus</taxon>
    </lineage>
</organism>
<gene>
    <name evidence="2" type="ORF">DCC88_07705</name>
</gene>